<dbReference type="STRING" id="3641.A0A061FBF7"/>
<dbReference type="Pfam" id="PF06880">
    <property type="entry name" value="DUF1262"/>
    <property type="match status" value="1"/>
</dbReference>
<dbReference type="EMBL" id="CM001885">
    <property type="protein sequence ID" value="EOY14218.1"/>
    <property type="molecule type" value="Genomic_DNA"/>
</dbReference>
<sequence>MYVTRALSSYRRNPIELSAAAAGGPHSGLMVMRGEEADEEEGRGCLSSGCGYAQGLFPKITRPQNAVLHNTCSDSGDDCLFIPLLDQPLSSNRYHVIHANGIHKGLASRCSTEEGMSYCCSRRIIEDVEPTAFDYRDEYQQYEICSDSDAGFYAKPIVPYSFPPSFLRFKFHLFVKTSEVYHLDDAQGLDHSLRMSLPELDFTRIIIGKWYTPFVFVKGEGPVKVQMEKYLFYTITLEKRWQKIHSCENHGSKGNAIAVNISVQREVNFLFGTEAEKDSGMDNDGLIWFRVYDHRREVNKVGLSLAFVERMRWLEQSARWVDGVETASGVGWRRFCCYVLVESFVLRRMDGTLVLNCDFRHTNEIQTKWQ</sequence>
<keyword evidence="2" id="KW-1185">Reference proteome</keyword>
<dbReference type="PANTHER" id="PTHR31050:SF9">
    <property type="match status" value="1"/>
</dbReference>
<dbReference type="InParanoid" id="A0A061FBF7"/>
<gene>
    <name evidence="1" type="ORF">TCM_033504</name>
</gene>
<name>A0A061FBF7_THECC</name>
<dbReference type="OMA" id="IIGKWYT"/>
<accession>A0A061FBF7</accession>
<dbReference type="Proteomes" id="UP000026915">
    <property type="component" value="Chromosome 7"/>
</dbReference>
<dbReference type="HOGENOM" id="CLU_061278_1_0_1"/>
<proteinExistence type="predicted"/>
<dbReference type="Gramene" id="EOY14218">
    <property type="protein sequence ID" value="EOY14218"/>
    <property type="gene ID" value="TCM_033504"/>
</dbReference>
<evidence type="ECO:0000313" key="1">
    <source>
        <dbReference type="EMBL" id="EOY14218.1"/>
    </source>
</evidence>
<organism evidence="1 2">
    <name type="scientific">Theobroma cacao</name>
    <name type="common">Cacao</name>
    <name type="synonym">Cocoa</name>
    <dbReference type="NCBI Taxonomy" id="3641"/>
    <lineage>
        <taxon>Eukaryota</taxon>
        <taxon>Viridiplantae</taxon>
        <taxon>Streptophyta</taxon>
        <taxon>Embryophyta</taxon>
        <taxon>Tracheophyta</taxon>
        <taxon>Spermatophyta</taxon>
        <taxon>Magnoliopsida</taxon>
        <taxon>eudicotyledons</taxon>
        <taxon>Gunneridae</taxon>
        <taxon>Pentapetalae</taxon>
        <taxon>rosids</taxon>
        <taxon>malvids</taxon>
        <taxon>Malvales</taxon>
        <taxon>Malvaceae</taxon>
        <taxon>Byttnerioideae</taxon>
        <taxon>Theobroma</taxon>
    </lineage>
</organism>
<reference evidence="1 2" key="1">
    <citation type="journal article" date="2013" name="Genome Biol.">
        <title>The genome sequence of the most widely cultivated cacao type and its use to identify candidate genes regulating pod color.</title>
        <authorList>
            <person name="Motamayor J.C."/>
            <person name="Mockaitis K."/>
            <person name="Schmutz J."/>
            <person name="Haiminen N."/>
            <person name="Iii D.L."/>
            <person name="Cornejo O."/>
            <person name="Findley S.D."/>
            <person name="Zheng P."/>
            <person name="Utro F."/>
            <person name="Royaert S."/>
            <person name="Saski C."/>
            <person name="Jenkins J."/>
            <person name="Podicheti R."/>
            <person name="Zhao M."/>
            <person name="Scheffler B.E."/>
            <person name="Stack J.C."/>
            <person name="Feltus F.A."/>
            <person name="Mustiga G.M."/>
            <person name="Amores F."/>
            <person name="Phillips W."/>
            <person name="Marelli J.P."/>
            <person name="May G.D."/>
            <person name="Shapiro H."/>
            <person name="Ma J."/>
            <person name="Bustamante C.D."/>
            <person name="Schnell R.J."/>
            <person name="Main D."/>
            <person name="Gilbert D."/>
            <person name="Parida L."/>
            <person name="Kuhn D.N."/>
        </authorList>
    </citation>
    <scope>NUCLEOTIDE SEQUENCE [LARGE SCALE GENOMIC DNA]</scope>
    <source>
        <strain evidence="2">cv. Matina 1-6</strain>
    </source>
</reference>
<dbReference type="PANTHER" id="PTHR31050">
    <property type="entry name" value="OS08G0413200 PROTEIN"/>
    <property type="match status" value="1"/>
</dbReference>
<dbReference type="AlphaFoldDB" id="A0A061FBF7"/>
<dbReference type="InterPro" id="IPR010683">
    <property type="entry name" value="DUF1262"/>
</dbReference>
<protein>
    <submittedName>
        <fullName evidence="1">Uncharacterized protein</fullName>
    </submittedName>
</protein>
<evidence type="ECO:0000313" key="2">
    <source>
        <dbReference type="Proteomes" id="UP000026915"/>
    </source>
</evidence>